<reference evidence="1" key="1">
    <citation type="journal article" date="2020" name="Stud. Mycol.">
        <title>101 Dothideomycetes genomes: a test case for predicting lifestyles and emergence of pathogens.</title>
        <authorList>
            <person name="Haridas S."/>
            <person name="Albert R."/>
            <person name="Binder M."/>
            <person name="Bloem J."/>
            <person name="Labutti K."/>
            <person name="Salamov A."/>
            <person name="Andreopoulos B."/>
            <person name="Baker S."/>
            <person name="Barry K."/>
            <person name="Bills G."/>
            <person name="Bluhm B."/>
            <person name="Cannon C."/>
            <person name="Castanera R."/>
            <person name="Culley D."/>
            <person name="Daum C."/>
            <person name="Ezra D."/>
            <person name="Gonzalez J."/>
            <person name="Henrissat B."/>
            <person name="Kuo A."/>
            <person name="Liang C."/>
            <person name="Lipzen A."/>
            <person name="Lutzoni F."/>
            <person name="Magnuson J."/>
            <person name="Mondo S."/>
            <person name="Nolan M."/>
            <person name="Ohm R."/>
            <person name="Pangilinan J."/>
            <person name="Park H.-J."/>
            <person name="Ramirez L."/>
            <person name="Alfaro M."/>
            <person name="Sun H."/>
            <person name="Tritt A."/>
            <person name="Yoshinaga Y."/>
            <person name="Zwiers L.-H."/>
            <person name="Turgeon B."/>
            <person name="Goodwin S."/>
            <person name="Spatafora J."/>
            <person name="Crous P."/>
            <person name="Grigoriev I."/>
        </authorList>
    </citation>
    <scope>NUCLEOTIDE SEQUENCE</scope>
    <source>
        <strain evidence="1">CBS 121739</strain>
    </source>
</reference>
<dbReference type="OrthoDB" id="3549294at2759"/>
<proteinExistence type="predicted"/>
<evidence type="ECO:0000313" key="1">
    <source>
        <dbReference type="EMBL" id="KAF2758958.1"/>
    </source>
</evidence>
<gene>
    <name evidence="1" type="ORF">EJ05DRAFT_475201</name>
</gene>
<dbReference type="EMBL" id="ML996570">
    <property type="protein sequence ID" value="KAF2758958.1"/>
    <property type="molecule type" value="Genomic_DNA"/>
</dbReference>
<organism evidence="1 2">
    <name type="scientific">Pseudovirgaria hyperparasitica</name>
    <dbReference type="NCBI Taxonomy" id="470096"/>
    <lineage>
        <taxon>Eukaryota</taxon>
        <taxon>Fungi</taxon>
        <taxon>Dikarya</taxon>
        <taxon>Ascomycota</taxon>
        <taxon>Pezizomycotina</taxon>
        <taxon>Dothideomycetes</taxon>
        <taxon>Dothideomycetes incertae sedis</taxon>
        <taxon>Acrospermales</taxon>
        <taxon>Acrospermaceae</taxon>
        <taxon>Pseudovirgaria</taxon>
    </lineage>
</organism>
<dbReference type="GeneID" id="54484805"/>
<keyword evidence="2" id="KW-1185">Reference proteome</keyword>
<dbReference type="Proteomes" id="UP000799437">
    <property type="component" value="Unassembled WGS sequence"/>
</dbReference>
<name>A0A6A6W7T7_9PEZI</name>
<accession>A0A6A6W7T7</accession>
<dbReference type="RefSeq" id="XP_033601409.1">
    <property type="nucleotide sequence ID" value="XM_033743751.1"/>
</dbReference>
<protein>
    <submittedName>
        <fullName evidence="1">Uncharacterized protein</fullName>
    </submittedName>
</protein>
<sequence length="606" mass="68665">MEDDVRISDERFKSLYETSFRSWASLYSRAKENLHLPTNLFNEHTFSQHPYFPENLRLKHEGSEVLVSGHSVWSSTAVACENPTGPFQQLLQFVVTSNDPILLSIVDSTQGNSNYAQYFDNEGDFLAVLVLAWAYILSARWAEMMPESCSIRYTECRAIMCDTSEPGIDPNTISVDIGPASSEERRWWTAVLAPDQGWQATMKLEQETFLSPWSVRLQSDLHFSIQQKPSSPRCLSPSSSEALGYLDKFCTRHNIVDQSYAALAAALLLPSMGRMNAIRLHAPRANPYKHCVSSERNLQHSRICEDHYLDRLLTMSCNPKGIRSMLLSAFFEPSIECNAVTPWLQGALCAIETLTRDTPFILGRMCMERAPRLAILWLGSTILGLNVRLLQDVRTGMIPIDLHSAVWSDTVQSFIQLPTSNPVERGGFVTRADECRLLLLSQQGYHARVPFCQWKPFGETALDDVDIEVRLHAKCGSHGLQYQSFVWECTDENLSCKSSRQTDVPPPADLPGLDICSTNDISISYNALDRDKEFVSENETRKIFTWLRSEGYTRSEKGIWEHEWLAESDDEDTSVLEDENGSCAKYRDKSMSRVESWSADCEDQIN</sequence>
<dbReference type="AlphaFoldDB" id="A0A6A6W7T7"/>
<evidence type="ECO:0000313" key="2">
    <source>
        <dbReference type="Proteomes" id="UP000799437"/>
    </source>
</evidence>